<sequence length="237" mass="29161">MKDIRRESNFLYTQSSLATFEACPYKFKLRYFQGLYWSEDDEIRESFRRGNEFHLIAERYYMGMEEMIGEVGDEKLLEDLENLKKTYPLREGWRYYPEFEIRYNEEGVRLLGRYDLILVKPQNKLQIVDFKTNRRRLEEKDVAENLQTRIYLFLLWENYNLILENARRIKNIEMVYYQTENLDSNITIKYDEKKHEENKKYIKKIMEKIESFSFEGLEKQRVSHCRVCEFEKICWKS</sequence>
<keyword evidence="3" id="KW-1185">Reference proteome</keyword>
<dbReference type="Gene3D" id="3.90.320.10">
    <property type="match status" value="1"/>
</dbReference>
<organism evidence="2 3">
    <name type="scientific">Propionigenium maris DSM 9537</name>
    <dbReference type="NCBI Taxonomy" id="1123000"/>
    <lineage>
        <taxon>Bacteria</taxon>
        <taxon>Fusobacteriati</taxon>
        <taxon>Fusobacteriota</taxon>
        <taxon>Fusobacteriia</taxon>
        <taxon>Fusobacteriales</taxon>
        <taxon>Fusobacteriaceae</taxon>
        <taxon>Propionigenium</taxon>
    </lineage>
</organism>
<evidence type="ECO:0000259" key="1">
    <source>
        <dbReference type="Pfam" id="PF12705"/>
    </source>
</evidence>
<dbReference type="InterPro" id="IPR011604">
    <property type="entry name" value="PDDEXK-like_dom_sf"/>
</dbReference>
<dbReference type="EMBL" id="BSDY01000018">
    <property type="protein sequence ID" value="GLI57431.1"/>
    <property type="molecule type" value="Genomic_DNA"/>
</dbReference>
<dbReference type="Proteomes" id="UP001144471">
    <property type="component" value="Unassembled WGS sequence"/>
</dbReference>
<dbReference type="InterPro" id="IPR038726">
    <property type="entry name" value="PDDEXK_AddAB-type"/>
</dbReference>
<dbReference type="RefSeq" id="WP_281837045.1">
    <property type="nucleotide sequence ID" value="NZ_BSDY01000018.1"/>
</dbReference>
<accession>A0A9W6GP77</accession>
<gene>
    <name evidence="2" type="ORF">PM10SUCC1_29450</name>
</gene>
<dbReference type="Pfam" id="PF12705">
    <property type="entry name" value="PDDEXK_1"/>
    <property type="match status" value="2"/>
</dbReference>
<evidence type="ECO:0000313" key="2">
    <source>
        <dbReference type="EMBL" id="GLI57431.1"/>
    </source>
</evidence>
<feature type="domain" description="PD-(D/E)XK endonuclease-like" evidence="1">
    <location>
        <begin position="13"/>
        <end position="72"/>
    </location>
</feature>
<comment type="caution">
    <text evidence="2">The sequence shown here is derived from an EMBL/GenBank/DDBJ whole genome shotgun (WGS) entry which is preliminary data.</text>
</comment>
<reference evidence="2" key="1">
    <citation type="submission" date="2022-12" db="EMBL/GenBank/DDBJ databases">
        <title>Reference genome sequencing for broad-spectrum identification of bacterial and archaeal isolates by mass spectrometry.</title>
        <authorList>
            <person name="Sekiguchi Y."/>
            <person name="Tourlousse D.M."/>
        </authorList>
    </citation>
    <scope>NUCLEOTIDE SEQUENCE</scope>
    <source>
        <strain evidence="2">10succ1</strain>
    </source>
</reference>
<evidence type="ECO:0000313" key="3">
    <source>
        <dbReference type="Proteomes" id="UP001144471"/>
    </source>
</evidence>
<feature type="domain" description="PD-(D/E)XK endonuclease-like" evidence="1">
    <location>
        <begin position="96"/>
        <end position="234"/>
    </location>
</feature>
<proteinExistence type="predicted"/>
<name>A0A9W6GP77_9FUSO</name>
<dbReference type="AlphaFoldDB" id="A0A9W6GP77"/>
<protein>
    <recommendedName>
        <fullName evidence="1">PD-(D/E)XK endonuclease-like domain-containing protein</fullName>
    </recommendedName>
</protein>